<dbReference type="AlphaFoldDB" id="A0A645EE15"/>
<organism evidence="1">
    <name type="scientific">bioreactor metagenome</name>
    <dbReference type="NCBI Taxonomy" id="1076179"/>
    <lineage>
        <taxon>unclassified sequences</taxon>
        <taxon>metagenomes</taxon>
        <taxon>ecological metagenomes</taxon>
    </lineage>
</organism>
<name>A0A645EE15_9ZZZZ</name>
<sequence length="118" mass="12946">MKRDRQAEGEKLLQRAEHNLRESLIEILPEVVASGENIFFNSRFNPHGLAPHLLSPQGEALFESASACLEVREALGLSSAGSVGELFLASCREAASDNPHRFGPRRLGADLMERLLHG</sequence>
<proteinExistence type="predicted"/>
<evidence type="ECO:0000313" key="1">
    <source>
        <dbReference type="EMBL" id="MPM99996.1"/>
    </source>
</evidence>
<comment type="caution">
    <text evidence="1">The sequence shown here is derived from an EMBL/GenBank/DDBJ whole genome shotgun (WGS) entry which is preliminary data.</text>
</comment>
<dbReference type="EMBL" id="VSSQ01046047">
    <property type="protein sequence ID" value="MPM99996.1"/>
    <property type="molecule type" value="Genomic_DNA"/>
</dbReference>
<gene>
    <name evidence="1" type="ORF">SDC9_147191</name>
</gene>
<reference evidence="1" key="1">
    <citation type="submission" date="2019-08" db="EMBL/GenBank/DDBJ databases">
        <authorList>
            <person name="Kucharzyk K."/>
            <person name="Murdoch R.W."/>
            <person name="Higgins S."/>
            <person name="Loffler F."/>
        </authorList>
    </citation>
    <scope>NUCLEOTIDE SEQUENCE</scope>
</reference>
<protein>
    <submittedName>
        <fullName evidence="1">Uncharacterized protein</fullName>
    </submittedName>
</protein>
<accession>A0A645EE15</accession>